<comment type="caution">
    <text evidence="1">The sequence shown here is derived from an EMBL/GenBank/DDBJ whole genome shotgun (WGS) entry which is preliminary data.</text>
</comment>
<dbReference type="EMBL" id="CALZ01000160">
    <property type="protein sequence ID" value="CCK84665.1"/>
    <property type="molecule type" value="Genomic_DNA"/>
</dbReference>
<organism evidence="1 2">
    <name type="scientific">Lactobacillus equicursoris 66c</name>
    <dbReference type="NCBI Taxonomy" id="872326"/>
    <lineage>
        <taxon>Bacteria</taxon>
        <taxon>Bacillati</taxon>
        <taxon>Bacillota</taxon>
        <taxon>Bacilli</taxon>
        <taxon>Lactobacillales</taxon>
        <taxon>Lactobacillaceae</taxon>
        <taxon>Lactobacillus</taxon>
    </lineage>
</organism>
<evidence type="ECO:0000313" key="2">
    <source>
        <dbReference type="Proteomes" id="UP000009325"/>
    </source>
</evidence>
<protein>
    <submittedName>
        <fullName evidence="1">Uncharacterized protein</fullName>
    </submittedName>
</protein>
<dbReference type="AlphaFoldDB" id="K0NYC8"/>
<name>K0NYC8_9LACO</name>
<accession>K0NYC8</accession>
<dbReference type="Proteomes" id="UP000009325">
    <property type="component" value="Unassembled WGS sequence"/>
</dbReference>
<reference evidence="1 2" key="1">
    <citation type="submission" date="2012-08" db="EMBL/GenBank/DDBJ databases">
        <title>Draft Genome Sequences of Lactobacillus equicursoris CIP 110162T, isolated from thoroughbred racehorse feces and Lactobacillus sp. CRBIP 24.137 isolated from urine of human.</title>
        <authorList>
            <person name="Cousin S."/>
            <person name="Loux V."/>
            <person name="Ma L."/>
            <person name="Creno S."/>
            <person name="Clermont D."/>
            <person name="Bizet C."/>
            <person name="Bouchier C."/>
        </authorList>
    </citation>
    <scope>NUCLEOTIDE SEQUENCE [LARGE SCALE GENOMIC DNA]</scope>
    <source>
        <strain evidence="1 2">66c</strain>
    </source>
</reference>
<evidence type="ECO:0000313" key="1">
    <source>
        <dbReference type="EMBL" id="CCK84665.1"/>
    </source>
</evidence>
<sequence length="49" mass="5620">MQAKSKAEMPGKPNYLCVPAALKELEKIELIRQPNGYYKQEELLKAIDK</sequence>
<gene>
    <name evidence="1" type="ORF">BN146_10700</name>
</gene>
<proteinExistence type="predicted"/>